<keyword evidence="2" id="KW-1185">Reference proteome</keyword>
<gene>
    <name evidence="1" type="ORF">L6452_20281</name>
</gene>
<protein>
    <submittedName>
        <fullName evidence="1">Uncharacterized protein</fullName>
    </submittedName>
</protein>
<reference evidence="2" key="1">
    <citation type="journal article" date="2022" name="Mol. Ecol. Resour.">
        <title>The genomes of chicory, endive, great burdock and yacon provide insights into Asteraceae palaeo-polyploidization history and plant inulin production.</title>
        <authorList>
            <person name="Fan W."/>
            <person name="Wang S."/>
            <person name="Wang H."/>
            <person name="Wang A."/>
            <person name="Jiang F."/>
            <person name="Liu H."/>
            <person name="Zhao H."/>
            <person name="Xu D."/>
            <person name="Zhang Y."/>
        </authorList>
    </citation>
    <scope>NUCLEOTIDE SEQUENCE [LARGE SCALE GENOMIC DNA]</scope>
    <source>
        <strain evidence="2">cv. Niubang</strain>
    </source>
</reference>
<organism evidence="1 2">
    <name type="scientific">Arctium lappa</name>
    <name type="common">Greater burdock</name>
    <name type="synonym">Lappa major</name>
    <dbReference type="NCBI Taxonomy" id="4217"/>
    <lineage>
        <taxon>Eukaryota</taxon>
        <taxon>Viridiplantae</taxon>
        <taxon>Streptophyta</taxon>
        <taxon>Embryophyta</taxon>
        <taxon>Tracheophyta</taxon>
        <taxon>Spermatophyta</taxon>
        <taxon>Magnoliopsida</taxon>
        <taxon>eudicotyledons</taxon>
        <taxon>Gunneridae</taxon>
        <taxon>Pentapetalae</taxon>
        <taxon>asterids</taxon>
        <taxon>campanulids</taxon>
        <taxon>Asterales</taxon>
        <taxon>Asteraceae</taxon>
        <taxon>Carduoideae</taxon>
        <taxon>Cardueae</taxon>
        <taxon>Arctiinae</taxon>
        <taxon>Arctium</taxon>
    </lineage>
</organism>
<reference evidence="1 2" key="2">
    <citation type="journal article" date="2022" name="Mol. Ecol. Resour.">
        <title>The genomes of chicory, endive, great burdock and yacon provide insights into Asteraceae paleo-polyploidization history and plant inulin production.</title>
        <authorList>
            <person name="Fan W."/>
            <person name="Wang S."/>
            <person name="Wang H."/>
            <person name="Wang A."/>
            <person name="Jiang F."/>
            <person name="Liu H."/>
            <person name="Zhao H."/>
            <person name="Xu D."/>
            <person name="Zhang Y."/>
        </authorList>
    </citation>
    <scope>NUCLEOTIDE SEQUENCE [LARGE SCALE GENOMIC DNA]</scope>
    <source>
        <strain evidence="2">cv. Niubang</strain>
    </source>
</reference>
<comment type="caution">
    <text evidence="1">The sequence shown here is derived from an EMBL/GenBank/DDBJ whole genome shotgun (WGS) entry which is preliminary data.</text>
</comment>
<name>A0ACB9BA33_ARCLA</name>
<dbReference type="Proteomes" id="UP001055879">
    <property type="component" value="Linkage Group LG06"/>
</dbReference>
<sequence length="246" mass="28099">MHSQLMLSRMKRIMQITGMFFTSVKLYLEDRFEFYFYRCSSFHLDSATSAMPNSLQTHIRNFLKKVKVNNFKKKNPKNSCVLHHISSYIAMDVSNQLKQVFNFFDIDGDGKISQLELTNVLLTFGHEKSMATMEAQGILKEVDFNGDGFIDLDEFMTVMDASNPVFAVSKQDNGDDDDDLRKAFMVFDSDKNGLISAEELQRVLMSLGCRNSKLGQCRKMIKGVDKDGDGFVDFEEFKSMMSIGIN</sequence>
<evidence type="ECO:0000313" key="2">
    <source>
        <dbReference type="Proteomes" id="UP001055879"/>
    </source>
</evidence>
<accession>A0ACB9BA33</accession>
<dbReference type="EMBL" id="CM042052">
    <property type="protein sequence ID" value="KAI3719384.1"/>
    <property type="molecule type" value="Genomic_DNA"/>
</dbReference>
<proteinExistence type="predicted"/>
<evidence type="ECO:0000313" key="1">
    <source>
        <dbReference type="EMBL" id="KAI3719384.1"/>
    </source>
</evidence>